<reference evidence="3 4" key="1">
    <citation type="submission" date="2020-04" db="EMBL/GenBank/DDBJ databases">
        <title>Perkinsus olseni comparative genomics.</title>
        <authorList>
            <person name="Bogema D.R."/>
        </authorList>
    </citation>
    <scope>NUCLEOTIDE SEQUENCE [LARGE SCALE GENOMIC DNA]</scope>
    <source>
        <strain evidence="3 4">ATCC PRA-207</strain>
    </source>
</reference>
<comment type="caution">
    <text evidence="3">The sequence shown here is derived from an EMBL/GenBank/DDBJ whole genome shotgun (WGS) entry which is preliminary data.</text>
</comment>
<evidence type="ECO:0000256" key="2">
    <source>
        <dbReference type="SAM" id="Phobius"/>
    </source>
</evidence>
<keyword evidence="2" id="KW-1133">Transmembrane helix</keyword>
<feature type="region of interest" description="Disordered" evidence="1">
    <location>
        <begin position="317"/>
        <end position="341"/>
    </location>
</feature>
<dbReference type="Proteomes" id="UP000553632">
    <property type="component" value="Unassembled WGS sequence"/>
</dbReference>
<dbReference type="AlphaFoldDB" id="A0A7J6SCV5"/>
<keyword evidence="2" id="KW-0812">Transmembrane</keyword>
<proteinExistence type="predicted"/>
<feature type="non-terminal residue" evidence="3">
    <location>
        <position position="388"/>
    </location>
</feature>
<sequence>MKTSQSTVNESLVEAHYPHEAADKPLLSETVYRICATSRPVDESPREERSASFHGLGDFLVEKYITEYSAYENEDLTGTMTVTLSVAFIDLTRLPVVMFGFDGVCRAPQQKAERYLAVTPTEVHPTENRLSYSVVPLRDNATASSHTLCACTASCLLPDAYFLPLGDVAVASHNSEAIRQREEAITVPFLLLLLRLRGVHPSTITRSILLEAVERVFVYQDVTLEAVLEGSVVAVFSIPVSEGHDEPTLTSALVALERWRAQVTRPTSVLRTSLGIGQVDTTFPIMMTSDNCAAVVFKGCEIYSRLVRGYLLPTPSGIEATTPEPQETPISLGEEAPIEDTDRDGADEAFEQLALLLSACLIGTSIISMLIYTLPKVWRRFKKVLRKL</sequence>
<gene>
    <name evidence="3" type="ORF">FOZ63_006819</name>
</gene>
<organism evidence="3 4">
    <name type="scientific">Perkinsus olseni</name>
    <name type="common">Perkinsus atlanticus</name>
    <dbReference type="NCBI Taxonomy" id="32597"/>
    <lineage>
        <taxon>Eukaryota</taxon>
        <taxon>Sar</taxon>
        <taxon>Alveolata</taxon>
        <taxon>Perkinsozoa</taxon>
        <taxon>Perkinsea</taxon>
        <taxon>Perkinsida</taxon>
        <taxon>Perkinsidae</taxon>
        <taxon>Perkinsus</taxon>
    </lineage>
</organism>
<dbReference type="EMBL" id="JABANO010019166">
    <property type="protein sequence ID" value="KAF4730643.1"/>
    <property type="molecule type" value="Genomic_DNA"/>
</dbReference>
<keyword evidence="4" id="KW-1185">Reference proteome</keyword>
<evidence type="ECO:0000313" key="3">
    <source>
        <dbReference type="EMBL" id="KAF4730643.1"/>
    </source>
</evidence>
<feature type="transmembrane region" description="Helical" evidence="2">
    <location>
        <begin position="353"/>
        <end position="374"/>
    </location>
</feature>
<keyword evidence="2" id="KW-0472">Membrane</keyword>
<accession>A0A7J6SCV5</accession>
<protein>
    <submittedName>
        <fullName evidence="3">Uncharacterized protein</fullName>
    </submittedName>
</protein>
<evidence type="ECO:0000256" key="1">
    <source>
        <dbReference type="SAM" id="MobiDB-lite"/>
    </source>
</evidence>
<evidence type="ECO:0000313" key="4">
    <source>
        <dbReference type="Proteomes" id="UP000553632"/>
    </source>
</evidence>
<name>A0A7J6SCV5_PEROL</name>